<dbReference type="AlphaFoldDB" id="A0A8T8SWS6"/>
<dbReference type="Gene3D" id="2.60.120.10">
    <property type="entry name" value="Jelly Rolls"/>
    <property type="match status" value="1"/>
</dbReference>
<dbReference type="InterPro" id="IPR006045">
    <property type="entry name" value="Cupin_1"/>
</dbReference>
<dbReference type="Pfam" id="PF00190">
    <property type="entry name" value="Cupin_1"/>
    <property type="match status" value="1"/>
</dbReference>
<protein>
    <recommendedName>
        <fullName evidence="1">Cupin type-1 domain-containing protein</fullName>
    </recommendedName>
</protein>
<dbReference type="EMBL" id="LWDF02000353">
    <property type="protein sequence ID" value="KAE8250063.1"/>
    <property type="molecule type" value="Genomic_DNA"/>
</dbReference>
<reference evidence="2" key="1">
    <citation type="submission" date="2016-04" db="EMBL/GenBank/DDBJ databases">
        <authorList>
            <person name="Nguyen H.D."/>
            <person name="Samba Siva P."/>
            <person name="Cullis J."/>
            <person name="Levesque C.A."/>
            <person name="Hambleton S."/>
        </authorList>
    </citation>
    <scope>NUCLEOTIDE SEQUENCE</scope>
    <source>
        <strain evidence="2">DAOMC 236416</strain>
    </source>
</reference>
<name>A0A8T8SWS6_9BASI</name>
<evidence type="ECO:0000313" key="2">
    <source>
        <dbReference type="EMBL" id="KAE8250063.1"/>
    </source>
</evidence>
<dbReference type="SUPFAM" id="SSF51182">
    <property type="entry name" value="RmlC-like cupins"/>
    <property type="match status" value="1"/>
</dbReference>
<dbReference type="InterPro" id="IPR011051">
    <property type="entry name" value="RmlC_Cupin_sf"/>
</dbReference>
<proteinExistence type="predicted"/>
<feature type="domain" description="Cupin type-1" evidence="1">
    <location>
        <begin position="18"/>
        <end position="87"/>
    </location>
</feature>
<dbReference type="InterPro" id="IPR014710">
    <property type="entry name" value="RmlC-like_jellyroll"/>
</dbReference>
<dbReference type="Proteomes" id="UP000077521">
    <property type="component" value="Unassembled WGS sequence"/>
</dbReference>
<evidence type="ECO:0000259" key="1">
    <source>
        <dbReference type="Pfam" id="PF00190"/>
    </source>
</evidence>
<organism evidence="2 3">
    <name type="scientific">Tilletia indica</name>
    <dbReference type="NCBI Taxonomy" id="43049"/>
    <lineage>
        <taxon>Eukaryota</taxon>
        <taxon>Fungi</taxon>
        <taxon>Dikarya</taxon>
        <taxon>Basidiomycota</taxon>
        <taxon>Ustilaginomycotina</taxon>
        <taxon>Exobasidiomycetes</taxon>
        <taxon>Tilletiales</taxon>
        <taxon>Tilletiaceae</taxon>
        <taxon>Tilletia</taxon>
    </lineage>
</organism>
<sequence>MRRRMRRCMITGNDEDGGNYVADVQAGELWSFPRGVPHSLQAGPDGAQYLPVFDDGNFDAQGTTIMVDDWIAYTPKDVSAENFGIDASAFANVTTPDPYIVAADSWPSL</sequence>
<keyword evidence="3" id="KW-1185">Reference proteome</keyword>
<evidence type="ECO:0000313" key="3">
    <source>
        <dbReference type="Proteomes" id="UP000077521"/>
    </source>
</evidence>
<accession>A0A8T8SWS6</accession>
<gene>
    <name evidence="2" type="ORF">A4X13_0g4959</name>
</gene>
<comment type="caution">
    <text evidence="2">The sequence shown here is derived from an EMBL/GenBank/DDBJ whole genome shotgun (WGS) entry which is preliminary data.</text>
</comment>
<reference evidence="2" key="2">
    <citation type="journal article" date="2019" name="IMA Fungus">
        <title>Genome sequencing and comparison of five Tilletia species to identify candidate genes for the detection of regulated species infecting wheat.</title>
        <authorList>
            <person name="Nguyen H.D.T."/>
            <person name="Sultana T."/>
            <person name="Kesanakurti P."/>
            <person name="Hambleton S."/>
        </authorList>
    </citation>
    <scope>NUCLEOTIDE SEQUENCE</scope>
    <source>
        <strain evidence="2">DAOMC 236416</strain>
    </source>
</reference>
<feature type="non-terminal residue" evidence="2">
    <location>
        <position position="1"/>
    </location>
</feature>